<feature type="transmembrane region" description="Helical" evidence="7">
    <location>
        <begin position="157"/>
        <end position="181"/>
    </location>
</feature>
<feature type="transmembrane region" description="Helical" evidence="7">
    <location>
        <begin position="260"/>
        <end position="282"/>
    </location>
</feature>
<evidence type="ECO:0000256" key="7">
    <source>
        <dbReference type="RuleBase" id="RU363032"/>
    </source>
</evidence>
<evidence type="ECO:0000313" key="9">
    <source>
        <dbReference type="EMBL" id="RKN64300.1"/>
    </source>
</evidence>
<proteinExistence type="inferred from homology"/>
<keyword evidence="3" id="KW-1003">Cell membrane</keyword>
<evidence type="ECO:0000256" key="2">
    <source>
        <dbReference type="ARBA" id="ARBA00022448"/>
    </source>
</evidence>
<comment type="subcellular location">
    <subcellularLocation>
        <location evidence="1 7">Cell membrane</location>
        <topology evidence="1 7">Multi-pass membrane protein</topology>
    </subcellularLocation>
</comment>
<evidence type="ECO:0000256" key="4">
    <source>
        <dbReference type="ARBA" id="ARBA00022692"/>
    </source>
</evidence>
<dbReference type="InterPro" id="IPR035906">
    <property type="entry name" value="MetI-like_sf"/>
</dbReference>
<dbReference type="OrthoDB" id="9788108at2"/>
<feature type="transmembrane region" description="Helical" evidence="7">
    <location>
        <begin position="75"/>
        <end position="96"/>
    </location>
</feature>
<keyword evidence="6 7" id="KW-0472">Membrane</keyword>
<protein>
    <submittedName>
        <fullName evidence="9">Sugar ABC transporter permease</fullName>
    </submittedName>
</protein>
<dbReference type="Gene3D" id="1.10.3720.10">
    <property type="entry name" value="MetI-like"/>
    <property type="match status" value="1"/>
</dbReference>
<gene>
    <name evidence="9" type="ORF">D7M11_33975</name>
</gene>
<feature type="transmembrane region" description="Helical" evidence="7">
    <location>
        <begin position="108"/>
        <end position="128"/>
    </location>
</feature>
<dbReference type="SUPFAM" id="SSF161098">
    <property type="entry name" value="MetI-like"/>
    <property type="match status" value="1"/>
</dbReference>
<reference evidence="9 10" key="1">
    <citation type="journal article" date="2007" name="Int. J. Syst. Evol. Microbiol.">
        <title>Paenibacillus ginsengarvi sp. nov., isolated from soil from ginseng cultivation.</title>
        <authorList>
            <person name="Yoon M.H."/>
            <person name="Ten L.N."/>
            <person name="Im W.T."/>
        </authorList>
    </citation>
    <scope>NUCLEOTIDE SEQUENCE [LARGE SCALE GENOMIC DNA]</scope>
    <source>
        <strain evidence="9 10">KCTC 13059</strain>
    </source>
</reference>
<evidence type="ECO:0000256" key="3">
    <source>
        <dbReference type="ARBA" id="ARBA00022475"/>
    </source>
</evidence>
<dbReference type="EMBL" id="RBAH01000043">
    <property type="protein sequence ID" value="RKN64300.1"/>
    <property type="molecule type" value="Genomic_DNA"/>
</dbReference>
<keyword evidence="4 7" id="KW-0812">Transmembrane</keyword>
<dbReference type="PANTHER" id="PTHR30193:SF37">
    <property type="entry name" value="INNER MEMBRANE ABC TRANSPORTER PERMEASE PROTEIN YCJO"/>
    <property type="match status" value="1"/>
</dbReference>
<dbReference type="PROSITE" id="PS50928">
    <property type="entry name" value="ABC_TM1"/>
    <property type="match status" value="1"/>
</dbReference>
<comment type="caution">
    <text evidence="9">The sequence shown here is derived from an EMBL/GenBank/DDBJ whole genome shotgun (WGS) entry which is preliminary data.</text>
</comment>
<feature type="transmembrane region" description="Helical" evidence="7">
    <location>
        <begin position="12"/>
        <end position="35"/>
    </location>
</feature>
<dbReference type="AlphaFoldDB" id="A0A3B0AUP6"/>
<dbReference type="GO" id="GO:0005886">
    <property type="term" value="C:plasma membrane"/>
    <property type="evidence" value="ECO:0007669"/>
    <property type="project" value="UniProtKB-SubCell"/>
</dbReference>
<keyword evidence="5 7" id="KW-1133">Transmembrane helix</keyword>
<dbReference type="Proteomes" id="UP000282311">
    <property type="component" value="Unassembled WGS sequence"/>
</dbReference>
<dbReference type="InterPro" id="IPR051393">
    <property type="entry name" value="ABC_transporter_permease"/>
</dbReference>
<evidence type="ECO:0000256" key="5">
    <source>
        <dbReference type="ARBA" id="ARBA00022989"/>
    </source>
</evidence>
<evidence type="ECO:0000256" key="6">
    <source>
        <dbReference type="ARBA" id="ARBA00023136"/>
    </source>
</evidence>
<dbReference type="PANTHER" id="PTHR30193">
    <property type="entry name" value="ABC TRANSPORTER PERMEASE PROTEIN"/>
    <property type="match status" value="1"/>
</dbReference>
<dbReference type="RefSeq" id="WP_120751720.1">
    <property type="nucleotide sequence ID" value="NZ_RBAH01000043.1"/>
</dbReference>
<sequence length="292" mass="32958">MDKRKVWEAIRPYVMVLPAMLGIVLFVIYPVLYLIKLSFYKYNLMNKDKSKFIGLDNYTQIFSREDFYSALFNTAVYTVGVVALTMLLSMAIAVWLNKKTKFNAVVQAGIFTPHIISIVSVALVWMWLMEPSHGILNFVLKSLGMPPSPWLQSSSTAMMSVIIVSVWQNLGYYTLIIVAALQSIPPSIYEAAALDNASRFKVFYKITLPMISPQLFFILVIMTIGSFKVFDTVKIMTGGGPNTATTTLVYYIYEFRTNSIGYASATGVVLMAIIALLTFLYFRLLAKKVHYQ</sequence>
<keyword evidence="10" id="KW-1185">Reference proteome</keyword>
<accession>A0A3B0AUP6</accession>
<dbReference type="CDD" id="cd06261">
    <property type="entry name" value="TM_PBP2"/>
    <property type="match status" value="1"/>
</dbReference>
<evidence type="ECO:0000313" key="10">
    <source>
        <dbReference type="Proteomes" id="UP000282311"/>
    </source>
</evidence>
<feature type="domain" description="ABC transmembrane type-1" evidence="8">
    <location>
        <begin position="71"/>
        <end position="281"/>
    </location>
</feature>
<organism evidence="9 10">
    <name type="scientific">Paenibacillus ginsengarvi</name>
    <dbReference type="NCBI Taxonomy" id="400777"/>
    <lineage>
        <taxon>Bacteria</taxon>
        <taxon>Bacillati</taxon>
        <taxon>Bacillota</taxon>
        <taxon>Bacilli</taxon>
        <taxon>Bacillales</taxon>
        <taxon>Paenibacillaceae</taxon>
        <taxon>Paenibacillus</taxon>
    </lineage>
</organism>
<evidence type="ECO:0000256" key="1">
    <source>
        <dbReference type="ARBA" id="ARBA00004651"/>
    </source>
</evidence>
<keyword evidence="2 7" id="KW-0813">Transport</keyword>
<name>A0A3B0AUP6_9BACL</name>
<dbReference type="GO" id="GO:0055085">
    <property type="term" value="P:transmembrane transport"/>
    <property type="evidence" value="ECO:0007669"/>
    <property type="project" value="InterPro"/>
</dbReference>
<dbReference type="InterPro" id="IPR000515">
    <property type="entry name" value="MetI-like"/>
</dbReference>
<evidence type="ECO:0000259" key="8">
    <source>
        <dbReference type="PROSITE" id="PS50928"/>
    </source>
</evidence>
<dbReference type="Pfam" id="PF00528">
    <property type="entry name" value="BPD_transp_1"/>
    <property type="match status" value="1"/>
</dbReference>
<feature type="transmembrane region" description="Helical" evidence="7">
    <location>
        <begin position="202"/>
        <end position="227"/>
    </location>
</feature>
<comment type="similarity">
    <text evidence="7">Belongs to the binding-protein-dependent transport system permease family.</text>
</comment>